<reference evidence="11 14" key="3">
    <citation type="submission" date="2021-06" db="EMBL/GenBank/DDBJ databases">
        <title>Interrogation of the integrated mobile genetic elements in gut-associated Bacteroides with a consensus prediction approach.</title>
        <authorList>
            <person name="Campbell D.E."/>
            <person name="Leigh J.R."/>
            <person name="Kim T."/>
            <person name="England W."/>
            <person name="Whitaker R.J."/>
            <person name="Degnan P.H."/>
        </authorList>
    </citation>
    <scope>NUCLEOTIDE SEQUENCE [LARGE SCALE GENOMIC DNA]</scope>
    <source>
        <strain evidence="11 14">WAL8669</strain>
    </source>
</reference>
<feature type="domain" description="SusD-like N-terminal" evidence="7">
    <location>
        <begin position="22"/>
        <end position="226"/>
    </location>
</feature>
<dbReference type="EMBL" id="AP022660">
    <property type="protein sequence ID" value="BCA48710.1"/>
    <property type="molecule type" value="Genomic_DNA"/>
</dbReference>
<dbReference type="PROSITE" id="PS51257">
    <property type="entry name" value="PROKAR_LIPOPROTEIN"/>
    <property type="match status" value="1"/>
</dbReference>
<dbReference type="EMBL" id="JAGZEE010000003">
    <property type="protein sequence ID" value="MBS5409942.1"/>
    <property type="molecule type" value="Genomic_DNA"/>
</dbReference>
<dbReference type="AlphaFoldDB" id="A0A139KMQ5"/>
<evidence type="ECO:0000313" key="10">
    <source>
        <dbReference type="EMBL" id="MDC2239651.1"/>
    </source>
</evidence>
<evidence type="ECO:0000259" key="7">
    <source>
        <dbReference type="Pfam" id="PF14322"/>
    </source>
</evidence>
<dbReference type="Proteomes" id="UP001156218">
    <property type="component" value="Chromosome"/>
</dbReference>
<dbReference type="Proteomes" id="UP000782901">
    <property type="component" value="Unassembled WGS sequence"/>
</dbReference>
<evidence type="ECO:0000313" key="8">
    <source>
        <dbReference type="EMBL" id="BCA48710.1"/>
    </source>
</evidence>
<accession>A0A139KMQ5</accession>
<dbReference type="InterPro" id="IPR033985">
    <property type="entry name" value="SusD-like_N"/>
</dbReference>
<dbReference type="Proteomes" id="UP001217776">
    <property type="component" value="Unassembled WGS sequence"/>
</dbReference>
<dbReference type="Proteomes" id="UP000500882">
    <property type="component" value="Chromosome"/>
</dbReference>
<keyword evidence="3" id="KW-0732">Signal</keyword>
<evidence type="ECO:0000256" key="3">
    <source>
        <dbReference type="ARBA" id="ARBA00022729"/>
    </source>
</evidence>
<evidence type="ECO:0000256" key="4">
    <source>
        <dbReference type="ARBA" id="ARBA00023136"/>
    </source>
</evidence>
<organism evidence="9 13">
    <name type="scientific">Bacteroides thetaiotaomicron</name>
    <dbReference type="NCBI Taxonomy" id="818"/>
    <lineage>
        <taxon>Bacteria</taxon>
        <taxon>Pseudomonadati</taxon>
        <taxon>Bacteroidota</taxon>
        <taxon>Bacteroidia</taxon>
        <taxon>Bacteroidales</taxon>
        <taxon>Bacteroidaceae</taxon>
        <taxon>Bacteroides</taxon>
    </lineage>
</organism>
<evidence type="ECO:0000313" key="12">
    <source>
        <dbReference type="Proteomes" id="UP000500882"/>
    </source>
</evidence>
<sequence>MKKLLIYIAMAGATLLTSSCNDWLDVLPKNEQVSPEYWKTKEQVEEVLAQGYQNMRLTVPTLIYWGELRGASIYAYSGKSKQELQNFQLNSSSGECKWGGFYSILNVANSIIKYAPEVKRQDETYHEAVMNSNMAEAYFMRAWTYFTLVRNFKEVPLILEPYMTDEYAVDIPKSSEETIIAQIKLDIENALSTGAAKEMYDDEDWTGMSKGRVTVWALYALMADVCLWSEDYDGCVRYADMLINSTSAFRPAFVEDPEQWYNIFFPGNSNGSIFELNFDQSRNQSPDDDATASTYPSPSNVYPWTQSTVASLQFSNAMCKRLFDEQTDQWVTSNTVRGYGNTFVLSSGTVIGNSNTEGYLPFKFRIGGKDGLSTTRSYKDANWILYRMADVLLMKAEALIWKGGEANFAQALELINKIRTRANVTTLSVQTNAVSQENMLGYLLQERDLEFAAEGKRWYDLLRFGRSQNFKYKDQFINMIIENNSTVSASWIRSVLKNTDAWYLPISQGEIDSNPNLIQNPYYDVTAN</sequence>
<dbReference type="InterPro" id="IPR011990">
    <property type="entry name" value="TPR-like_helical_dom_sf"/>
</dbReference>
<protein>
    <submittedName>
        <fullName evidence="8 9">Membrane protein</fullName>
    </submittedName>
</protein>
<evidence type="ECO:0000259" key="6">
    <source>
        <dbReference type="Pfam" id="PF07980"/>
    </source>
</evidence>
<evidence type="ECO:0000313" key="11">
    <source>
        <dbReference type="EMBL" id="UYU64496.1"/>
    </source>
</evidence>
<reference evidence="9" key="2">
    <citation type="submission" date="2021-02" db="EMBL/GenBank/DDBJ databases">
        <title>Infant gut strain persistence is associated with maternal origin, phylogeny, and functional potential including surface adhesion and iron acquisition.</title>
        <authorList>
            <person name="Lou Y.C."/>
        </authorList>
    </citation>
    <scope>NUCLEOTIDE SEQUENCE</scope>
    <source>
        <strain evidence="9">L3_082_243G1_dasL3_082_243G1_maxbin2.maxbin.015s ta_sub</strain>
    </source>
</reference>
<dbReference type="EMBL" id="CP083680">
    <property type="protein sequence ID" value="UYU64496.1"/>
    <property type="molecule type" value="Genomic_DNA"/>
</dbReference>
<dbReference type="Gene3D" id="1.25.40.390">
    <property type="match status" value="1"/>
</dbReference>
<evidence type="ECO:0000256" key="2">
    <source>
        <dbReference type="ARBA" id="ARBA00006275"/>
    </source>
</evidence>
<evidence type="ECO:0000313" key="13">
    <source>
        <dbReference type="Proteomes" id="UP000782901"/>
    </source>
</evidence>
<dbReference type="EMBL" id="JAQNVG010000138">
    <property type="protein sequence ID" value="MDC2239651.1"/>
    <property type="molecule type" value="Genomic_DNA"/>
</dbReference>
<dbReference type="InterPro" id="IPR012944">
    <property type="entry name" value="SusD_RagB_dom"/>
</dbReference>
<dbReference type="Pfam" id="PF07980">
    <property type="entry name" value="SusD_RagB"/>
    <property type="match status" value="1"/>
</dbReference>
<dbReference type="SUPFAM" id="SSF48452">
    <property type="entry name" value="TPR-like"/>
    <property type="match status" value="1"/>
</dbReference>
<dbReference type="GO" id="GO:0009279">
    <property type="term" value="C:cell outer membrane"/>
    <property type="evidence" value="ECO:0007669"/>
    <property type="project" value="UniProtKB-SubCell"/>
</dbReference>
<reference evidence="10" key="4">
    <citation type="submission" date="2022-10" db="EMBL/GenBank/DDBJ databases">
        <title>Human gut microbiome strain richness.</title>
        <authorList>
            <person name="Chen-Liaw A."/>
        </authorList>
    </citation>
    <scope>NUCLEOTIDE SEQUENCE</scope>
    <source>
        <strain evidence="10">1001283st1_A3_1001283B150304_161114</strain>
    </source>
</reference>
<evidence type="ECO:0000313" key="14">
    <source>
        <dbReference type="Proteomes" id="UP001156218"/>
    </source>
</evidence>
<feature type="domain" description="RagB/SusD" evidence="6">
    <location>
        <begin position="271"/>
        <end position="523"/>
    </location>
</feature>
<dbReference type="GeneID" id="60925339"/>
<keyword evidence="5" id="KW-0998">Cell outer membrane</keyword>
<reference evidence="8 12" key="1">
    <citation type="submission" date="2020-02" db="EMBL/GenBank/DDBJ databases">
        <title>Whole-genome sequencing and comparative analysis of the genomes of Bacteroides thetaiotaomicron and Escherichia coli isolated from a healthy resident in Vietnam.</title>
        <authorList>
            <person name="Mohsin M."/>
            <person name="Tanaka K."/>
            <person name="Kawahara R."/>
            <person name="Kondo S."/>
            <person name="Noguchi H."/>
            <person name="Motooka D."/>
            <person name="Nakamura S."/>
            <person name="Khong D.T."/>
            <person name="Nguyen T.N."/>
            <person name="Tran H.T."/>
            <person name="Yamamoto Y."/>
        </authorList>
    </citation>
    <scope>NUCLEOTIDE SEQUENCE [LARGE SCALE GENOMIC DNA]</scope>
    <source>
        <strain evidence="8 12">F9-2</strain>
    </source>
</reference>
<dbReference type="CDD" id="cd08977">
    <property type="entry name" value="SusD"/>
    <property type="match status" value="1"/>
</dbReference>
<gene>
    <name evidence="8" type="ORF">BatF92_06520</name>
    <name evidence="9" type="ORF">KHY35_04375</name>
    <name evidence="11" type="ORF">KQP68_12910</name>
    <name evidence="10" type="ORF">PO127_28355</name>
</gene>
<comment type="similarity">
    <text evidence="2">Belongs to the SusD family.</text>
</comment>
<evidence type="ECO:0000313" key="9">
    <source>
        <dbReference type="EMBL" id="MBS5409942.1"/>
    </source>
</evidence>
<evidence type="ECO:0000256" key="1">
    <source>
        <dbReference type="ARBA" id="ARBA00004442"/>
    </source>
</evidence>
<keyword evidence="4" id="KW-0472">Membrane</keyword>
<dbReference type="Pfam" id="PF14322">
    <property type="entry name" value="SusD-like_3"/>
    <property type="match status" value="1"/>
</dbReference>
<name>A0A139KMQ5_BACT4</name>
<dbReference type="RefSeq" id="WP_032840505.1">
    <property type="nucleotide sequence ID" value="NZ_AP022660.1"/>
</dbReference>
<evidence type="ECO:0000256" key="5">
    <source>
        <dbReference type="ARBA" id="ARBA00023237"/>
    </source>
</evidence>
<proteinExistence type="inferred from homology"/>
<comment type="subcellular location">
    <subcellularLocation>
        <location evidence="1">Cell outer membrane</location>
    </subcellularLocation>
</comment>